<dbReference type="Gene3D" id="1.10.10.10">
    <property type="entry name" value="Winged helix-like DNA-binding domain superfamily/Winged helix DNA-binding domain"/>
    <property type="match status" value="1"/>
</dbReference>
<dbReference type="EMBL" id="WJNG01000005">
    <property type="protein sequence ID" value="MRH42537.1"/>
    <property type="molecule type" value="Genomic_DNA"/>
</dbReference>
<dbReference type="AlphaFoldDB" id="A0A6A8DHZ4"/>
<comment type="similarity">
    <text evidence="1">Belongs to the CvfB family.</text>
</comment>
<reference evidence="3" key="1">
    <citation type="submission" date="2019-11" db="EMBL/GenBank/DDBJ databases">
        <authorList>
            <person name="Li J."/>
        </authorList>
    </citation>
    <scope>NUCLEOTIDE SEQUENCE</scope>
    <source>
        <strain evidence="3">B6B</strain>
    </source>
</reference>
<dbReference type="InterPro" id="IPR003029">
    <property type="entry name" value="S1_domain"/>
</dbReference>
<dbReference type="Gene3D" id="2.40.50.140">
    <property type="entry name" value="Nucleic acid-binding proteins"/>
    <property type="match status" value="2"/>
</dbReference>
<feature type="domain" description="S1 motif" evidence="2">
    <location>
        <begin position="69"/>
        <end position="136"/>
    </location>
</feature>
<dbReference type="Pfam" id="PF21543">
    <property type="entry name" value="CvfB_2nd"/>
    <property type="match status" value="1"/>
</dbReference>
<dbReference type="InterPro" id="IPR012340">
    <property type="entry name" value="NA-bd_OB-fold"/>
</dbReference>
<dbReference type="OrthoDB" id="9801597at2"/>
<dbReference type="InterPro" id="IPR014464">
    <property type="entry name" value="CvfB_fam"/>
</dbReference>
<dbReference type="GO" id="GO:0003676">
    <property type="term" value="F:nucleic acid binding"/>
    <property type="evidence" value="ECO:0007669"/>
    <property type="project" value="InterPro"/>
</dbReference>
<feature type="domain" description="S1 motif" evidence="2">
    <location>
        <begin position="152"/>
        <end position="214"/>
    </location>
</feature>
<dbReference type="InterPro" id="IPR036388">
    <property type="entry name" value="WH-like_DNA-bd_sf"/>
</dbReference>
<keyword evidence="4" id="KW-1185">Reference proteome</keyword>
<dbReference type="InterPro" id="IPR048587">
    <property type="entry name" value="CvfB_S1_3rd"/>
</dbReference>
<dbReference type="Pfam" id="PF13509">
    <property type="entry name" value="S1_2"/>
    <property type="match status" value="1"/>
</dbReference>
<evidence type="ECO:0000313" key="4">
    <source>
        <dbReference type="Proteomes" id="UP000799092"/>
    </source>
</evidence>
<evidence type="ECO:0000313" key="3">
    <source>
        <dbReference type="EMBL" id="MRH42537.1"/>
    </source>
</evidence>
<comment type="caution">
    <text evidence="3">The sequence shown here is derived from an EMBL/GenBank/DDBJ whole genome shotgun (WGS) entry which is preliminary data.</text>
</comment>
<dbReference type="Pfam" id="PF21191">
    <property type="entry name" value="CvfB_1st"/>
    <property type="match status" value="1"/>
</dbReference>
<dbReference type="InterPro" id="IPR040764">
    <property type="entry name" value="CvfB_WH"/>
</dbReference>
<name>A0A6A8DHZ4_9BACI</name>
<protein>
    <recommendedName>
        <fullName evidence="2">S1 motif domain-containing protein</fullName>
    </recommendedName>
</protein>
<accession>A0A6A8DHZ4</accession>
<sequence>MTKLKAGMIEKLSIVRKIDTGYVLTNGKEEVLLHISEAEEELGELDTIEVFLYQDKKGQLVATMSVPTVQFDTFDWAEVVEIVEDLGVFVNIGIKKEILVSKDDLPLFESVWPQVGDVLYVALESDKKERLIAKPVTEEDFGDEWDSAPETLNHTAISGRVFRTNKEGSVIITEEGYRGFIHNSERKQEPRLGEWINGRVIEVKADGTLNVSLLPLKQDQLVDDAEVILENLEKNDGVIPFSDKSDPDDIKGTFNISKAAFKRALGRLMKEKKVEQREGKTFLKVDNTDKKSE</sequence>
<dbReference type="Proteomes" id="UP000799092">
    <property type="component" value="Unassembled WGS sequence"/>
</dbReference>
<dbReference type="PANTHER" id="PTHR37296:SF1">
    <property type="entry name" value="CONSERVED VIRULENCE FACTOR B"/>
    <property type="match status" value="1"/>
</dbReference>
<gene>
    <name evidence="3" type="ORF">GH741_07550</name>
</gene>
<dbReference type="RefSeq" id="WP_153736176.1">
    <property type="nucleotide sequence ID" value="NZ_WJNG01000005.1"/>
</dbReference>
<evidence type="ECO:0000256" key="1">
    <source>
        <dbReference type="PIRNR" id="PIRNR012524"/>
    </source>
</evidence>
<dbReference type="InterPro" id="IPR048588">
    <property type="entry name" value="CvfB_S1_2nd"/>
</dbReference>
<organism evidence="3 4">
    <name type="scientific">Aquibacillus halophilus</name>
    <dbReference type="NCBI Taxonomy" id="930132"/>
    <lineage>
        <taxon>Bacteria</taxon>
        <taxon>Bacillati</taxon>
        <taxon>Bacillota</taxon>
        <taxon>Bacilli</taxon>
        <taxon>Bacillales</taxon>
        <taxon>Bacillaceae</taxon>
        <taxon>Aquibacillus</taxon>
    </lineage>
</organism>
<proteinExistence type="inferred from homology"/>
<dbReference type="SMART" id="SM00316">
    <property type="entry name" value="S1"/>
    <property type="match status" value="3"/>
</dbReference>
<dbReference type="Pfam" id="PF17783">
    <property type="entry name" value="WHD_CvfB"/>
    <property type="match status" value="1"/>
</dbReference>
<feature type="domain" description="S1 motif" evidence="2">
    <location>
        <begin position="5"/>
        <end position="65"/>
    </location>
</feature>
<dbReference type="PIRSF" id="PIRSF012524">
    <property type="entry name" value="YitL_S1"/>
    <property type="match status" value="1"/>
</dbReference>
<dbReference type="InterPro" id="IPR039566">
    <property type="entry name" value="CvfB_S1_st"/>
</dbReference>
<evidence type="ECO:0000259" key="2">
    <source>
        <dbReference type="SMART" id="SM00316"/>
    </source>
</evidence>
<dbReference type="PANTHER" id="PTHR37296">
    <property type="entry name" value="CONSERVED VIRULENCE FACTOR B"/>
    <property type="match status" value="1"/>
</dbReference>